<dbReference type="STRING" id="436017.A4SAV0"/>
<evidence type="ECO:0000313" key="8">
    <source>
        <dbReference type="EMBL" id="ABP00820.1"/>
    </source>
</evidence>
<gene>
    <name evidence="8" type="primary">MRPS18</name>
    <name evidence="8" type="ORF">OSTLU_29387</name>
</gene>
<evidence type="ECO:0000256" key="1">
    <source>
        <dbReference type="ARBA" id="ARBA00005589"/>
    </source>
</evidence>
<dbReference type="GO" id="GO:0070181">
    <property type="term" value="F:small ribosomal subunit rRNA binding"/>
    <property type="evidence" value="ECO:0007669"/>
    <property type="project" value="TreeGrafter"/>
</dbReference>
<protein>
    <recommendedName>
        <fullName evidence="6">Small ribosomal subunit protein bS18c</fullName>
    </recommendedName>
</protein>
<dbReference type="GO" id="GO:0003735">
    <property type="term" value="F:structural constituent of ribosome"/>
    <property type="evidence" value="ECO:0007669"/>
    <property type="project" value="InterPro"/>
</dbReference>
<dbReference type="GeneID" id="5006724"/>
<dbReference type="PANTHER" id="PTHR13479">
    <property type="entry name" value="30S RIBOSOMAL PROTEIN S18"/>
    <property type="match status" value="1"/>
</dbReference>
<dbReference type="Proteomes" id="UP000001568">
    <property type="component" value="Chromosome 20"/>
</dbReference>
<name>A4SAV0_OSTLU</name>
<evidence type="ECO:0000256" key="2">
    <source>
        <dbReference type="ARBA" id="ARBA00011458"/>
    </source>
</evidence>
<keyword evidence="5 7" id="KW-0687">Ribonucleoprotein</keyword>
<comment type="subunit">
    <text evidence="2">Part of the 30S ribosomal subunit.</text>
</comment>
<dbReference type="RefSeq" id="XP_001422503.1">
    <property type="nucleotide sequence ID" value="XM_001422466.1"/>
</dbReference>
<dbReference type="GO" id="GO:0005840">
    <property type="term" value="C:ribosome"/>
    <property type="evidence" value="ECO:0007669"/>
    <property type="project" value="UniProtKB-KW"/>
</dbReference>
<dbReference type="InterPro" id="IPR001648">
    <property type="entry name" value="Ribosomal_bS18"/>
</dbReference>
<sequence>MRGKAVEATLLERAAYEDARFLTQFVSDTGKIYPKRRLGVSAKAQRKIARAIKTARQMGILPYTSRLPQFQRSRET</sequence>
<proteinExistence type="inferred from homology"/>
<dbReference type="NCBIfam" id="TIGR00165">
    <property type="entry name" value="S18"/>
    <property type="match status" value="1"/>
</dbReference>
<evidence type="ECO:0000256" key="5">
    <source>
        <dbReference type="ARBA" id="ARBA00023274"/>
    </source>
</evidence>
<accession>A4SAV0</accession>
<evidence type="ECO:0000256" key="6">
    <source>
        <dbReference type="ARBA" id="ARBA00035266"/>
    </source>
</evidence>
<dbReference type="HAMAP" id="MF_00270">
    <property type="entry name" value="Ribosomal_bS18"/>
    <property type="match status" value="1"/>
</dbReference>
<evidence type="ECO:0000256" key="3">
    <source>
        <dbReference type="ARBA" id="ARBA00022884"/>
    </source>
</evidence>
<organism evidence="8 9">
    <name type="scientific">Ostreococcus lucimarinus (strain CCE9901)</name>
    <dbReference type="NCBI Taxonomy" id="436017"/>
    <lineage>
        <taxon>Eukaryota</taxon>
        <taxon>Viridiplantae</taxon>
        <taxon>Chlorophyta</taxon>
        <taxon>Mamiellophyceae</taxon>
        <taxon>Mamiellales</taxon>
        <taxon>Bathycoccaceae</taxon>
        <taxon>Ostreococcus</taxon>
    </lineage>
</organism>
<dbReference type="eggNOG" id="KOG3162">
    <property type="taxonomic scope" value="Eukaryota"/>
</dbReference>
<keyword evidence="3" id="KW-0694">RNA-binding</keyword>
<dbReference type="HOGENOM" id="CLU_148710_1_1_1"/>
<dbReference type="GO" id="GO:0006412">
    <property type="term" value="P:translation"/>
    <property type="evidence" value="ECO:0007669"/>
    <property type="project" value="InterPro"/>
</dbReference>
<dbReference type="InterPro" id="IPR036870">
    <property type="entry name" value="Ribosomal_bS18_sf"/>
</dbReference>
<keyword evidence="4 7" id="KW-0689">Ribosomal protein</keyword>
<dbReference type="Pfam" id="PF01084">
    <property type="entry name" value="Ribosomal_S18"/>
    <property type="match status" value="1"/>
</dbReference>
<keyword evidence="9" id="KW-1185">Reference proteome</keyword>
<dbReference type="PRINTS" id="PR00974">
    <property type="entry name" value="RIBOSOMALS18"/>
</dbReference>
<evidence type="ECO:0000256" key="7">
    <source>
        <dbReference type="RuleBase" id="RU003910"/>
    </source>
</evidence>
<reference evidence="8 9" key="1">
    <citation type="journal article" date="2007" name="Proc. Natl. Acad. Sci. U.S.A.">
        <title>The tiny eukaryote Ostreococcus provides genomic insights into the paradox of plankton speciation.</title>
        <authorList>
            <person name="Palenik B."/>
            <person name="Grimwood J."/>
            <person name="Aerts A."/>
            <person name="Rouze P."/>
            <person name="Salamov A."/>
            <person name="Putnam N."/>
            <person name="Dupont C."/>
            <person name="Jorgensen R."/>
            <person name="Derelle E."/>
            <person name="Rombauts S."/>
            <person name="Zhou K."/>
            <person name="Otillar R."/>
            <person name="Merchant S.S."/>
            <person name="Podell S."/>
            <person name="Gaasterland T."/>
            <person name="Napoli C."/>
            <person name="Gendler K."/>
            <person name="Manuell A."/>
            <person name="Tai V."/>
            <person name="Vallon O."/>
            <person name="Piganeau G."/>
            <person name="Jancek S."/>
            <person name="Heijde M."/>
            <person name="Jabbari K."/>
            <person name="Bowler C."/>
            <person name="Lohr M."/>
            <person name="Robbens S."/>
            <person name="Werner G."/>
            <person name="Dubchak I."/>
            <person name="Pazour G.J."/>
            <person name="Ren Q."/>
            <person name="Paulsen I."/>
            <person name="Delwiche C."/>
            <person name="Schmutz J."/>
            <person name="Rokhsar D."/>
            <person name="Van de Peer Y."/>
            <person name="Moreau H."/>
            <person name="Grigoriev I.V."/>
        </authorList>
    </citation>
    <scope>NUCLEOTIDE SEQUENCE [LARGE SCALE GENOMIC DNA]</scope>
    <source>
        <strain evidence="8 9">CCE9901</strain>
    </source>
</reference>
<dbReference type="Gene3D" id="4.10.640.10">
    <property type="entry name" value="Ribosomal protein S18"/>
    <property type="match status" value="1"/>
</dbReference>
<dbReference type="AlphaFoldDB" id="A4SAV0"/>
<dbReference type="OrthoDB" id="21463at2759"/>
<dbReference type="GO" id="GO:1990904">
    <property type="term" value="C:ribonucleoprotein complex"/>
    <property type="evidence" value="ECO:0007669"/>
    <property type="project" value="UniProtKB-KW"/>
</dbReference>
<dbReference type="PANTHER" id="PTHR13479:SF40">
    <property type="entry name" value="SMALL RIBOSOMAL SUBUNIT PROTEIN BS18M"/>
    <property type="match status" value="1"/>
</dbReference>
<dbReference type="EMBL" id="CP000600">
    <property type="protein sequence ID" value="ABP00820.1"/>
    <property type="molecule type" value="Genomic_DNA"/>
</dbReference>
<evidence type="ECO:0000313" key="9">
    <source>
        <dbReference type="Proteomes" id="UP000001568"/>
    </source>
</evidence>
<dbReference type="KEGG" id="olu:OSTLU_29387"/>
<comment type="similarity">
    <text evidence="1 7">Belongs to the bacterial ribosomal protein bS18 family.</text>
</comment>
<evidence type="ECO:0000256" key="4">
    <source>
        <dbReference type="ARBA" id="ARBA00022980"/>
    </source>
</evidence>
<dbReference type="SUPFAM" id="SSF46911">
    <property type="entry name" value="Ribosomal protein S18"/>
    <property type="match status" value="1"/>
</dbReference>
<dbReference type="Gramene" id="ABP00820">
    <property type="protein sequence ID" value="ABP00820"/>
    <property type="gene ID" value="OSTLU_29387"/>
</dbReference>